<accession>A0A484KYR3</accession>
<feature type="region of interest" description="Disordered" evidence="1">
    <location>
        <begin position="1"/>
        <end position="45"/>
    </location>
</feature>
<feature type="compositionally biased region" description="Polar residues" evidence="1">
    <location>
        <begin position="237"/>
        <end position="248"/>
    </location>
</feature>
<dbReference type="AlphaFoldDB" id="A0A484KYR3"/>
<reference evidence="2 3" key="1">
    <citation type="submission" date="2018-04" db="EMBL/GenBank/DDBJ databases">
        <authorList>
            <person name="Vogel A."/>
        </authorList>
    </citation>
    <scope>NUCLEOTIDE SEQUENCE [LARGE SCALE GENOMIC DNA]</scope>
</reference>
<feature type="compositionally biased region" description="Basic residues" evidence="1">
    <location>
        <begin position="187"/>
        <end position="196"/>
    </location>
</feature>
<dbReference type="OrthoDB" id="1112729at2759"/>
<keyword evidence="3" id="KW-1185">Reference proteome</keyword>
<sequence length="319" mass="35244">MIVSDSDSASPPSSSLQADQSTPSSQDQSQSDPPQPSYAAATDQKRRWLRKQFPSPPPVLRGPTVELEENIMALCHCQISDHRFNDATDMSIIRKLYGKGVVEIRSVVTEESLAKLGFEFVKDEHRHQPNLLRDLHGRNTDFGPFGKSSLLLAEYFDIALRMLTTLSVSVEQEGSGGEMDDQLLSHHLVRGKKRKRDVALQGKERRPSSSHEDRFQLDQVLIELEDQNEATPEMGTMVTSSPSCTATPRSDLPGSSRGTTSERPPSPPALTYEVASEGGLKKFSAPIVHLPAWMISQWRSRSWFLPIIGPASSPALLAT</sequence>
<feature type="region of interest" description="Disordered" evidence="1">
    <location>
        <begin position="173"/>
        <end position="216"/>
    </location>
</feature>
<name>A0A484KYR3_9ASTE</name>
<gene>
    <name evidence="2" type="ORF">CCAM_LOCUS11290</name>
</gene>
<proteinExistence type="predicted"/>
<dbReference type="EMBL" id="OOIL02000791">
    <property type="protein sequence ID" value="VFQ69514.1"/>
    <property type="molecule type" value="Genomic_DNA"/>
</dbReference>
<evidence type="ECO:0000313" key="3">
    <source>
        <dbReference type="Proteomes" id="UP000595140"/>
    </source>
</evidence>
<feature type="compositionally biased region" description="Basic and acidic residues" evidence="1">
    <location>
        <begin position="202"/>
        <end position="216"/>
    </location>
</feature>
<organism evidence="2 3">
    <name type="scientific">Cuscuta campestris</name>
    <dbReference type="NCBI Taxonomy" id="132261"/>
    <lineage>
        <taxon>Eukaryota</taxon>
        <taxon>Viridiplantae</taxon>
        <taxon>Streptophyta</taxon>
        <taxon>Embryophyta</taxon>
        <taxon>Tracheophyta</taxon>
        <taxon>Spermatophyta</taxon>
        <taxon>Magnoliopsida</taxon>
        <taxon>eudicotyledons</taxon>
        <taxon>Gunneridae</taxon>
        <taxon>Pentapetalae</taxon>
        <taxon>asterids</taxon>
        <taxon>lamiids</taxon>
        <taxon>Solanales</taxon>
        <taxon>Convolvulaceae</taxon>
        <taxon>Cuscuteae</taxon>
        <taxon>Cuscuta</taxon>
        <taxon>Cuscuta subgen. Grammica</taxon>
        <taxon>Cuscuta sect. Cleistogrammica</taxon>
    </lineage>
</organism>
<feature type="compositionally biased region" description="Low complexity" evidence="1">
    <location>
        <begin position="1"/>
        <end position="41"/>
    </location>
</feature>
<dbReference type="Proteomes" id="UP000595140">
    <property type="component" value="Unassembled WGS sequence"/>
</dbReference>
<evidence type="ECO:0000313" key="2">
    <source>
        <dbReference type="EMBL" id="VFQ69514.1"/>
    </source>
</evidence>
<evidence type="ECO:0000256" key="1">
    <source>
        <dbReference type="SAM" id="MobiDB-lite"/>
    </source>
</evidence>
<feature type="region of interest" description="Disordered" evidence="1">
    <location>
        <begin position="228"/>
        <end position="272"/>
    </location>
</feature>
<protein>
    <submittedName>
        <fullName evidence="2">Uncharacterized protein</fullName>
    </submittedName>
</protein>